<evidence type="ECO:0000313" key="3">
    <source>
        <dbReference type="Proteomes" id="UP000179115"/>
    </source>
</evidence>
<evidence type="ECO:0000313" key="2">
    <source>
        <dbReference type="EMBL" id="OGG71464.1"/>
    </source>
</evidence>
<evidence type="ECO:0000256" key="1">
    <source>
        <dbReference type="SAM" id="Phobius"/>
    </source>
</evidence>
<name>A0A1F6ECS5_9BACT</name>
<feature type="transmembrane region" description="Helical" evidence="1">
    <location>
        <begin position="33"/>
        <end position="58"/>
    </location>
</feature>
<organism evidence="2 3">
    <name type="scientific">Candidatus Kaiserbacteria bacterium RIFCSPLOWO2_01_FULL_51_21</name>
    <dbReference type="NCBI Taxonomy" id="1798508"/>
    <lineage>
        <taxon>Bacteria</taxon>
        <taxon>Candidatus Kaiseribacteriota</taxon>
    </lineage>
</organism>
<keyword evidence="1" id="KW-0472">Membrane</keyword>
<keyword evidence="1" id="KW-0812">Transmembrane</keyword>
<dbReference type="Proteomes" id="UP000179115">
    <property type="component" value="Unassembled WGS sequence"/>
</dbReference>
<reference evidence="2 3" key="1">
    <citation type="journal article" date="2016" name="Nat. Commun.">
        <title>Thousands of microbial genomes shed light on interconnected biogeochemical processes in an aquifer system.</title>
        <authorList>
            <person name="Anantharaman K."/>
            <person name="Brown C.T."/>
            <person name="Hug L.A."/>
            <person name="Sharon I."/>
            <person name="Castelle C.J."/>
            <person name="Probst A.J."/>
            <person name="Thomas B.C."/>
            <person name="Singh A."/>
            <person name="Wilkins M.J."/>
            <person name="Karaoz U."/>
            <person name="Brodie E.L."/>
            <person name="Williams K.H."/>
            <person name="Hubbard S.S."/>
            <person name="Banfield J.F."/>
        </authorList>
    </citation>
    <scope>NUCLEOTIDE SEQUENCE [LARGE SCALE GENOMIC DNA]</scope>
</reference>
<dbReference type="EMBL" id="MFLV01000022">
    <property type="protein sequence ID" value="OGG71464.1"/>
    <property type="molecule type" value="Genomic_DNA"/>
</dbReference>
<proteinExistence type="predicted"/>
<feature type="transmembrane region" description="Helical" evidence="1">
    <location>
        <begin position="7"/>
        <end position="27"/>
    </location>
</feature>
<dbReference type="AlphaFoldDB" id="A0A1F6ECS5"/>
<protein>
    <submittedName>
        <fullName evidence="2">Uncharacterized protein</fullName>
    </submittedName>
</protein>
<comment type="caution">
    <text evidence="2">The sequence shown here is derived from an EMBL/GenBank/DDBJ whole genome shotgun (WGS) entry which is preliminary data.</text>
</comment>
<sequence>MKRVALYLFVFCLFACATLVLVFIWAGGPSSPLLFQVAASLFVVGLTSFLVWSLTTFFELRDKIANHS</sequence>
<gene>
    <name evidence="2" type="ORF">A3A35_03415</name>
</gene>
<accession>A0A1F6ECS5</accession>
<keyword evidence="1" id="KW-1133">Transmembrane helix</keyword>